<protein>
    <submittedName>
        <fullName evidence="2">Uncharacterized protein</fullName>
    </submittedName>
</protein>
<name>A0ABV5JPU6_9ACTN</name>
<keyword evidence="1" id="KW-0472">Membrane</keyword>
<comment type="caution">
    <text evidence="2">The sequence shown here is derived from an EMBL/GenBank/DDBJ whole genome shotgun (WGS) entry which is preliminary data.</text>
</comment>
<dbReference type="RefSeq" id="WP_182633708.1">
    <property type="nucleotide sequence ID" value="NZ_JAALDM010000333.1"/>
</dbReference>
<evidence type="ECO:0000256" key="1">
    <source>
        <dbReference type="SAM" id="Phobius"/>
    </source>
</evidence>
<sequence>MFSTFWHNLASASADIAPGPVGSDAIDGFVYLPAYILGTIGGGAALFGS</sequence>
<evidence type="ECO:0000313" key="3">
    <source>
        <dbReference type="Proteomes" id="UP001589700"/>
    </source>
</evidence>
<proteinExistence type="predicted"/>
<reference evidence="2 3" key="1">
    <citation type="submission" date="2024-09" db="EMBL/GenBank/DDBJ databases">
        <authorList>
            <person name="Sun Q."/>
            <person name="Mori K."/>
        </authorList>
    </citation>
    <scope>NUCLEOTIDE SEQUENCE [LARGE SCALE GENOMIC DNA]</scope>
    <source>
        <strain evidence="2 3">CCM 7659</strain>
    </source>
</reference>
<accession>A0ABV5JPU6</accession>
<dbReference type="EMBL" id="JBHMDY010000002">
    <property type="protein sequence ID" value="MFB9258965.1"/>
    <property type="molecule type" value="Genomic_DNA"/>
</dbReference>
<dbReference type="Proteomes" id="UP001589700">
    <property type="component" value="Unassembled WGS sequence"/>
</dbReference>
<feature type="transmembrane region" description="Helical" evidence="1">
    <location>
        <begin position="28"/>
        <end position="47"/>
    </location>
</feature>
<evidence type="ECO:0000313" key="2">
    <source>
        <dbReference type="EMBL" id="MFB9258965.1"/>
    </source>
</evidence>
<gene>
    <name evidence="2" type="ORF">ACFFVD_04050</name>
</gene>
<keyword evidence="3" id="KW-1185">Reference proteome</keyword>
<keyword evidence="1" id="KW-0812">Transmembrane</keyword>
<keyword evidence="1" id="KW-1133">Transmembrane helix</keyword>
<organism evidence="2 3">
    <name type="scientific">Dietzia aerolata</name>
    <dbReference type="NCBI Taxonomy" id="595984"/>
    <lineage>
        <taxon>Bacteria</taxon>
        <taxon>Bacillati</taxon>
        <taxon>Actinomycetota</taxon>
        <taxon>Actinomycetes</taxon>
        <taxon>Mycobacteriales</taxon>
        <taxon>Dietziaceae</taxon>
        <taxon>Dietzia</taxon>
    </lineage>
</organism>